<feature type="region of interest" description="Disordered" evidence="1">
    <location>
        <begin position="198"/>
        <end position="324"/>
    </location>
</feature>
<feature type="compositionally biased region" description="Gly residues" evidence="1">
    <location>
        <begin position="597"/>
        <end position="608"/>
    </location>
</feature>
<dbReference type="RefSeq" id="WP_211550858.1">
    <property type="nucleotide sequence ID" value="NZ_JAGTUF010000020.1"/>
</dbReference>
<evidence type="ECO:0000256" key="1">
    <source>
        <dbReference type="SAM" id="MobiDB-lite"/>
    </source>
</evidence>
<feature type="compositionally biased region" description="Low complexity" evidence="1">
    <location>
        <begin position="198"/>
        <end position="207"/>
    </location>
</feature>
<evidence type="ECO:0000313" key="2">
    <source>
        <dbReference type="EMBL" id="MBR9973278.1"/>
    </source>
</evidence>
<organism evidence="2 3">
    <name type="scientific">Magnetospirillum sulfuroxidans</name>
    <dbReference type="NCBI Taxonomy" id="611300"/>
    <lineage>
        <taxon>Bacteria</taxon>
        <taxon>Pseudomonadati</taxon>
        <taxon>Pseudomonadota</taxon>
        <taxon>Alphaproteobacteria</taxon>
        <taxon>Rhodospirillales</taxon>
        <taxon>Rhodospirillaceae</taxon>
        <taxon>Magnetospirillum</taxon>
    </lineage>
</organism>
<feature type="compositionally biased region" description="Polar residues" evidence="1">
    <location>
        <begin position="120"/>
        <end position="136"/>
    </location>
</feature>
<comment type="caution">
    <text evidence="2">The sequence shown here is derived from an EMBL/GenBank/DDBJ whole genome shotgun (WGS) entry which is preliminary data.</text>
</comment>
<reference evidence="2 3" key="1">
    <citation type="submission" date="2021-04" db="EMBL/GenBank/DDBJ databases">
        <title>Magnetospirillum sulfuroxidans sp. nov., a facultative chemolithoautotrophic sulfur-oxidizing alphaproteobacterium isolated from freshwater sediment and proposals for Paramagetospirillum gen. nov., and Magnetospirillaceae fam. nov.</title>
        <authorList>
            <person name="Koziaeva V."/>
            <person name="Geelhoed J.S."/>
            <person name="Sorokin D.Y."/>
            <person name="Grouzdev D.S."/>
        </authorList>
    </citation>
    <scope>NUCLEOTIDE SEQUENCE [LARGE SCALE GENOMIC DNA]</scope>
    <source>
        <strain evidence="2 3">J10</strain>
    </source>
</reference>
<proteinExistence type="predicted"/>
<dbReference type="Proteomes" id="UP000680714">
    <property type="component" value="Unassembled WGS sequence"/>
</dbReference>
<sequence length="608" mass="64950">MSITTSARSRCIPADIVGIPAEQLADTLEHVLAADDDATAPPGSLYGIAQTLEAGLPHTPAASAAAPGDDSGHEDMLPQLRVVDAVLAGARATQAQAIVPAFPDFTSAEQRRRQRRKSNSPRPETATTLPSPSPQAENDRFLLDEMGPANTSPPGGWTAEPSPPAVMAAPLAETNASNMAPLPLVDEVIDTFIPPPRAQAAQPAETLSEPEPEPEAPTTRHVKIHRKAGRKLRVKSQQAAPAIPTAEPPPPPQTVTDTAEPEKPDLKVKVKTKRRPPSRPAAAPEMPTPEPPMAPEHLTEPEPEPTPEPAPLPEPEPEPENLPLADAPVTEEVSPKETDAEKTDAGEAAALAARVDQIIAANCPTLGQTKGEARGSADLPADRTALAALLDDEGPQSDFAALDLLYACWGKATHECDSRALLAVAQQLSRNFGLPGKLPMASSKAWKMLDSTVFAPEIAQRLADVGQFIADWQKTQRVFLILEFSEIELIEHLFEALSPCDYLDLLAEVMNYKVLSNRRMGLLRRIPARLRRQTQPLLPAHKEEALVVLAHGKALLQRIADPRGFAPIVEVAGKMQEEVEKLMKQTANTGAPQLDGPPGGGQSLGRIG</sequence>
<feature type="region of interest" description="Disordered" evidence="1">
    <location>
        <begin position="587"/>
        <end position="608"/>
    </location>
</feature>
<dbReference type="EMBL" id="JAGTUF010000020">
    <property type="protein sequence ID" value="MBR9973278.1"/>
    <property type="molecule type" value="Genomic_DNA"/>
</dbReference>
<feature type="region of interest" description="Disordered" evidence="1">
    <location>
        <begin position="103"/>
        <end position="164"/>
    </location>
</feature>
<feature type="compositionally biased region" description="Pro residues" evidence="1">
    <location>
        <begin position="304"/>
        <end position="314"/>
    </location>
</feature>
<keyword evidence="3" id="KW-1185">Reference proteome</keyword>
<feature type="compositionally biased region" description="Basic residues" evidence="1">
    <location>
        <begin position="220"/>
        <end position="234"/>
    </location>
</feature>
<accession>A0ABS5IHU0</accession>
<protein>
    <submittedName>
        <fullName evidence="2">Uncharacterized protein</fullName>
    </submittedName>
</protein>
<dbReference type="PRINTS" id="PR01217">
    <property type="entry name" value="PRICHEXTENSN"/>
</dbReference>
<name>A0ABS5IHU0_9PROT</name>
<evidence type="ECO:0000313" key="3">
    <source>
        <dbReference type="Proteomes" id="UP000680714"/>
    </source>
</evidence>
<gene>
    <name evidence="2" type="ORF">KEC16_16260</name>
</gene>